<evidence type="ECO:0000259" key="5">
    <source>
        <dbReference type="Pfam" id="PF00930"/>
    </source>
</evidence>
<dbReference type="PRINTS" id="PR01345">
    <property type="entry name" value="CERVTRCPTASE"/>
</dbReference>
<dbReference type="Pfam" id="PF00326">
    <property type="entry name" value="Peptidase_S9"/>
    <property type="match status" value="1"/>
</dbReference>
<accession>A0A974HZC9</accession>
<keyword evidence="2" id="KW-0325">Glycoprotein</keyword>
<evidence type="ECO:0000313" key="7">
    <source>
        <dbReference type="Proteomes" id="UP000694892"/>
    </source>
</evidence>
<feature type="domain" description="Dipeptidylpeptidase IV N-terminal" evidence="5">
    <location>
        <begin position="220"/>
        <end position="565"/>
    </location>
</feature>
<evidence type="ECO:0000313" key="6">
    <source>
        <dbReference type="EMBL" id="OCT95660.1"/>
    </source>
</evidence>
<feature type="domain" description="Peptidase S9 prolyl oligopeptidase catalytic" evidence="4">
    <location>
        <begin position="649"/>
        <end position="848"/>
    </location>
</feature>
<dbReference type="GO" id="GO:0008076">
    <property type="term" value="C:voltage-gated potassium channel complex"/>
    <property type="evidence" value="ECO:0007669"/>
    <property type="project" value="TreeGrafter"/>
</dbReference>
<gene>
    <name evidence="6" type="ORF">XELAEV_18013348mg</name>
</gene>
<evidence type="ECO:0000256" key="3">
    <source>
        <dbReference type="SAM" id="Phobius"/>
    </source>
</evidence>
<dbReference type="Pfam" id="PF00930">
    <property type="entry name" value="DPPIV_N"/>
    <property type="match status" value="1"/>
</dbReference>
<keyword evidence="3" id="KW-0472">Membrane</keyword>
<evidence type="ECO:0000256" key="1">
    <source>
        <dbReference type="ARBA" id="ARBA00004401"/>
    </source>
</evidence>
<dbReference type="FunFam" id="3.40.50.1820:FF:000003">
    <property type="entry name" value="Dipeptidyl peptidase 4"/>
    <property type="match status" value="1"/>
</dbReference>
<organism evidence="6 7">
    <name type="scientific">Xenopus laevis</name>
    <name type="common">African clawed frog</name>
    <dbReference type="NCBI Taxonomy" id="8355"/>
    <lineage>
        <taxon>Eukaryota</taxon>
        <taxon>Metazoa</taxon>
        <taxon>Chordata</taxon>
        <taxon>Craniata</taxon>
        <taxon>Vertebrata</taxon>
        <taxon>Euteleostomi</taxon>
        <taxon>Amphibia</taxon>
        <taxon>Batrachia</taxon>
        <taxon>Anura</taxon>
        <taxon>Pipoidea</taxon>
        <taxon>Pipidae</taxon>
        <taxon>Xenopodinae</taxon>
        <taxon>Xenopus</taxon>
        <taxon>Xenopus</taxon>
    </lineage>
</organism>
<dbReference type="InterPro" id="IPR002469">
    <property type="entry name" value="Peptidase_S9B_N"/>
</dbReference>
<dbReference type="PANTHER" id="PTHR11731:SF97">
    <property type="entry name" value="INACTIVE DIPEPTIDYL PEPTIDASE 10-LIKE"/>
    <property type="match status" value="1"/>
</dbReference>
<proteinExistence type="predicted"/>
<comment type="subcellular location">
    <subcellularLocation>
        <location evidence="1">Cell membrane</location>
        <topology evidence="1">Single-pass type II membrane protein</topology>
    </subcellularLocation>
</comment>
<dbReference type="GO" id="GO:1901379">
    <property type="term" value="P:regulation of potassium ion transmembrane transport"/>
    <property type="evidence" value="ECO:0007669"/>
    <property type="project" value="TreeGrafter"/>
</dbReference>
<dbReference type="Proteomes" id="UP000694892">
    <property type="component" value="Chromosome 2L"/>
</dbReference>
<dbReference type="InterPro" id="IPR050278">
    <property type="entry name" value="Serine_Prot_S9B/DPPIV"/>
</dbReference>
<dbReference type="GO" id="GO:0006508">
    <property type="term" value="P:proteolysis"/>
    <property type="evidence" value="ECO:0007669"/>
    <property type="project" value="InterPro"/>
</dbReference>
<evidence type="ECO:0008006" key="8">
    <source>
        <dbReference type="Google" id="ProtNLM"/>
    </source>
</evidence>
<dbReference type="PANTHER" id="PTHR11731">
    <property type="entry name" value="PROTEASE FAMILY S9B,C DIPEPTIDYL-PEPTIDASE IV-RELATED"/>
    <property type="match status" value="1"/>
</dbReference>
<name>A0A974HZC9_XENLA</name>
<feature type="transmembrane region" description="Helical" evidence="3">
    <location>
        <begin position="122"/>
        <end position="143"/>
    </location>
</feature>
<protein>
    <recommendedName>
        <fullName evidence="8">Inactive dipeptidyl peptidase 10</fullName>
    </recommendedName>
</protein>
<dbReference type="Gene3D" id="2.140.10.30">
    <property type="entry name" value="Dipeptidylpeptidase IV, N-terminal domain"/>
    <property type="match status" value="1"/>
</dbReference>
<sequence length="857" mass="96130">MQDAATLQSDLSKLENWAANWKMRFNVDKCKVMHFGKNNINASYTLNGSVLGVSLNEKDLGIFVDNKLSNSGQCHSVATKANKVLSCIKKGIKSRDENIIMPLYRSLDIGGSDAPPRNWRGIGLAVLVITIVMSLVLLAIFLLSPEDSKQPVKSFLTLSDLENMDYQVHVPSLSWASDFEIILKTREGNLIQQNVKTKAFSILLSNTTLMSLRASHAELSPDLQYVLLIFNKQQVIWRFIQPNFFSCLEVWDLKPPGKNGTLLQYASWGPHGSQVIFIFQNDIYYQQSASSPALRLTSSGDPETVLNGIADWTYQEEVLHSYAVHWWSPDGTRLAYLSINNTLVPKMELTYFLGSDYPTSRKYAYPKAGQHIPTVKVLVVNLYGPSHTLELLLPDTFQYREFYITMVIWVTNTRLAVKWLNRSQNLSVLTFCDATTGACIEGETLFSSDAAFFPVPVKQGASGEFLHVAMLSTQISSMETSLRILTSGNWDVTKVVAYNPENKTVYFLSTEDIPRRRHLYSVETSGTLNRTCVSCDLIPDCHFVDAEFSPGSSYFILYCKGPGVPLVSVHQTQNPQDFIILEENKILKAFLSKNDIPETVFKKINIEGYDLPLRLTLPSNYENAELPLVLWLPELPGYQQVTEEFFLGWESALVSSLQIILAHVDGRGSRNQGLHLLHETDHRLGSIEIKDYIPVVQHLKQLPFVDKKRIGVFGKAYGGFLALKLLSLPEQLFACGVAVSPITSFHLHSAVVSERYLGLPSQEASAYTMASVLNDVQRLQEQNFLLVHGTSDAHVHFQHTAELLSRLIHIGSNVNSRVYPDEDHFFMSRGSQHHLEQSLTSYLHGCLQAGGGRKTSH</sequence>
<dbReference type="AlphaFoldDB" id="A0A974HZC9"/>
<evidence type="ECO:0000256" key="2">
    <source>
        <dbReference type="ARBA" id="ARBA00023180"/>
    </source>
</evidence>
<dbReference type="InterPro" id="IPR029058">
    <property type="entry name" value="AB_hydrolase_fold"/>
</dbReference>
<dbReference type="GO" id="GO:0008236">
    <property type="term" value="F:serine-type peptidase activity"/>
    <property type="evidence" value="ECO:0007669"/>
    <property type="project" value="InterPro"/>
</dbReference>
<dbReference type="OMA" id="DRVHFQH"/>
<keyword evidence="3" id="KW-0812">Transmembrane</keyword>
<dbReference type="EMBL" id="CM004468">
    <property type="protein sequence ID" value="OCT95660.1"/>
    <property type="molecule type" value="Genomic_DNA"/>
</dbReference>
<dbReference type="SUPFAM" id="SSF82171">
    <property type="entry name" value="DPP6 N-terminal domain-like"/>
    <property type="match status" value="1"/>
</dbReference>
<dbReference type="InterPro" id="IPR001375">
    <property type="entry name" value="Peptidase_S9_cat"/>
</dbReference>
<dbReference type="SUPFAM" id="SSF53474">
    <property type="entry name" value="alpha/beta-Hydrolases"/>
    <property type="match status" value="1"/>
</dbReference>
<evidence type="ECO:0000259" key="4">
    <source>
        <dbReference type="Pfam" id="PF00326"/>
    </source>
</evidence>
<dbReference type="Gene3D" id="3.40.50.1820">
    <property type="entry name" value="alpha/beta hydrolase"/>
    <property type="match status" value="1"/>
</dbReference>
<keyword evidence="3" id="KW-1133">Transmembrane helix</keyword>
<reference evidence="7" key="1">
    <citation type="journal article" date="2016" name="Nature">
        <title>Genome evolution in the allotetraploid frog Xenopus laevis.</title>
        <authorList>
            <person name="Session A.M."/>
            <person name="Uno Y."/>
            <person name="Kwon T."/>
            <person name="Chapman J.A."/>
            <person name="Toyoda A."/>
            <person name="Takahashi S."/>
            <person name="Fukui A."/>
            <person name="Hikosaka A."/>
            <person name="Suzuki A."/>
            <person name="Kondo M."/>
            <person name="van Heeringen S.J."/>
            <person name="Quigley I."/>
            <person name="Heinz S."/>
            <person name="Ogino H."/>
            <person name="Ochi H."/>
            <person name="Hellsten U."/>
            <person name="Lyons J.B."/>
            <person name="Simakov O."/>
            <person name="Putnam N."/>
            <person name="Stites J."/>
            <person name="Kuroki Y."/>
            <person name="Tanaka T."/>
            <person name="Michiue T."/>
            <person name="Watanabe M."/>
            <person name="Bogdanovic O."/>
            <person name="Lister R."/>
            <person name="Georgiou G."/>
            <person name="Paranjpe S.S."/>
            <person name="van Kruijsbergen I."/>
            <person name="Shu S."/>
            <person name="Carlson J."/>
            <person name="Kinoshita T."/>
            <person name="Ohta Y."/>
            <person name="Mawaribuchi S."/>
            <person name="Jenkins J."/>
            <person name="Grimwood J."/>
            <person name="Schmutz J."/>
            <person name="Mitros T."/>
            <person name="Mozaffari S.V."/>
            <person name="Suzuki Y."/>
            <person name="Haramoto Y."/>
            <person name="Yamamoto T.S."/>
            <person name="Takagi C."/>
            <person name="Heald R."/>
            <person name="Miller K."/>
            <person name="Haudenschild C."/>
            <person name="Kitzman J."/>
            <person name="Nakayama T."/>
            <person name="Izutsu Y."/>
            <person name="Robert J."/>
            <person name="Fortriede J."/>
            <person name="Burns K."/>
            <person name="Lotay V."/>
            <person name="Karimi K."/>
            <person name="Yasuoka Y."/>
            <person name="Dichmann D.S."/>
            <person name="Flajnik M.F."/>
            <person name="Houston D.W."/>
            <person name="Shendure J."/>
            <person name="DuPasquier L."/>
            <person name="Vize P.D."/>
            <person name="Zorn A.M."/>
            <person name="Ito M."/>
            <person name="Marcotte E.M."/>
            <person name="Wallingford J.B."/>
            <person name="Ito Y."/>
            <person name="Asashima M."/>
            <person name="Ueno N."/>
            <person name="Matsuda Y."/>
            <person name="Veenstra G.J."/>
            <person name="Fujiyama A."/>
            <person name="Harland R.M."/>
            <person name="Taira M."/>
            <person name="Rokhsar D.S."/>
        </authorList>
    </citation>
    <scope>NUCLEOTIDE SEQUENCE [LARGE SCALE GENOMIC DNA]</scope>
    <source>
        <strain evidence="7">J</strain>
    </source>
</reference>